<dbReference type="Gene3D" id="3.40.30.10">
    <property type="entry name" value="Glutaredoxin"/>
    <property type="match status" value="1"/>
</dbReference>
<dbReference type="Proteomes" id="UP000494206">
    <property type="component" value="Unassembled WGS sequence"/>
</dbReference>
<proteinExistence type="predicted"/>
<dbReference type="AlphaFoldDB" id="A0A8S1F5N8"/>
<accession>A0A8S1F5N8</accession>
<dbReference type="InterPro" id="IPR004046">
    <property type="entry name" value="GST_C"/>
</dbReference>
<dbReference type="Pfam" id="PF14497">
    <property type="entry name" value="GST_C_3"/>
    <property type="match status" value="1"/>
</dbReference>
<dbReference type="SUPFAM" id="SSF52833">
    <property type="entry name" value="Thioredoxin-like"/>
    <property type="match status" value="1"/>
</dbReference>
<evidence type="ECO:0000259" key="2">
    <source>
        <dbReference type="PROSITE" id="PS50405"/>
    </source>
</evidence>
<comment type="caution">
    <text evidence="3">The sequence shown here is derived from an EMBL/GenBank/DDBJ whole genome shotgun (WGS) entry which is preliminary data.</text>
</comment>
<dbReference type="InterPro" id="IPR040079">
    <property type="entry name" value="Glutathione_S-Trfase"/>
</dbReference>
<dbReference type="Gene3D" id="1.20.1050.10">
    <property type="match status" value="1"/>
</dbReference>
<dbReference type="SFLD" id="SFLDS00019">
    <property type="entry name" value="Glutathione_Transferase_(cytos"/>
    <property type="match status" value="1"/>
</dbReference>
<keyword evidence="4" id="KW-1185">Reference proteome</keyword>
<dbReference type="GO" id="GO:0004364">
    <property type="term" value="F:glutathione transferase activity"/>
    <property type="evidence" value="ECO:0007669"/>
    <property type="project" value="TreeGrafter"/>
</dbReference>
<dbReference type="InterPro" id="IPR010987">
    <property type="entry name" value="Glutathione-S-Trfase_C-like"/>
</dbReference>
<name>A0A8S1F5N8_9PELO</name>
<dbReference type="SUPFAM" id="SSF47616">
    <property type="entry name" value="GST C-terminal domain-like"/>
    <property type="match status" value="1"/>
</dbReference>
<feature type="domain" description="GST N-terminal" evidence="1">
    <location>
        <begin position="3"/>
        <end position="84"/>
    </location>
</feature>
<reference evidence="3 4" key="1">
    <citation type="submission" date="2020-04" db="EMBL/GenBank/DDBJ databases">
        <authorList>
            <person name="Laetsch R D."/>
            <person name="Stevens L."/>
            <person name="Kumar S."/>
            <person name="Blaxter L. M."/>
        </authorList>
    </citation>
    <scope>NUCLEOTIDE SEQUENCE [LARGE SCALE GENOMIC DNA]</scope>
</reference>
<dbReference type="FunFam" id="1.20.1050.10:FF:000078">
    <property type="entry name" value="Protein CBG04233"/>
    <property type="match status" value="1"/>
</dbReference>
<evidence type="ECO:0000313" key="3">
    <source>
        <dbReference type="EMBL" id="CAB3407446.1"/>
    </source>
</evidence>
<dbReference type="PANTHER" id="PTHR11571">
    <property type="entry name" value="GLUTATHIONE S-TRANSFERASE"/>
    <property type="match status" value="1"/>
</dbReference>
<organism evidence="3 4">
    <name type="scientific">Caenorhabditis bovis</name>
    <dbReference type="NCBI Taxonomy" id="2654633"/>
    <lineage>
        <taxon>Eukaryota</taxon>
        <taxon>Metazoa</taxon>
        <taxon>Ecdysozoa</taxon>
        <taxon>Nematoda</taxon>
        <taxon>Chromadorea</taxon>
        <taxon>Rhabditida</taxon>
        <taxon>Rhabditina</taxon>
        <taxon>Rhabditomorpha</taxon>
        <taxon>Rhabditoidea</taxon>
        <taxon>Rhabditidae</taxon>
        <taxon>Peloderinae</taxon>
        <taxon>Caenorhabditis</taxon>
    </lineage>
</organism>
<dbReference type="GO" id="GO:0006749">
    <property type="term" value="P:glutathione metabolic process"/>
    <property type="evidence" value="ECO:0007669"/>
    <property type="project" value="TreeGrafter"/>
</dbReference>
<sequence>MSSTIELISIPGRGRSETIRMLLTFAGRRFTDTRMTIAQWRAKRKMEGFNDDTKLPVMKINGNRTIIGVIDICRYIALNFDLYGSSSGDQEKIDEVIRDLEELNMAMNPILRATLAKNYEARKECWNTFKEKSLMPQLKKYEQRLAESKFLVGEKYSWADIALVEFLTRCQQCYDSFYLAHFDNLRTFCSVFESLPNMKPYIQSRTDSFF</sequence>
<evidence type="ECO:0000313" key="4">
    <source>
        <dbReference type="Proteomes" id="UP000494206"/>
    </source>
</evidence>
<dbReference type="PROSITE" id="PS50404">
    <property type="entry name" value="GST_NTER"/>
    <property type="match status" value="1"/>
</dbReference>
<gene>
    <name evidence="3" type="ORF">CBOVIS_LOCUS9376</name>
</gene>
<feature type="domain" description="GST C-terminal" evidence="2">
    <location>
        <begin position="89"/>
        <end position="210"/>
    </location>
</feature>
<dbReference type="PROSITE" id="PS50405">
    <property type="entry name" value="GST_CTER"/>
    <property type="match status" value="1"/>
</dbReference>
<dbReference type="InterPro" id="IPR036282">
    <property type="entry name" value="Glutathione-S-Trfase_C_sf"/>
</dbReference>
<dbReference type="OrthoDB" id="414243at2759"/>
<protein>
    <submittedName>
        <fullName evidence="3">Uncharacterized protein</fullName>
    </submittedName>
</protein>
<dbReference type="InterPro" id="IPR050213">
    <property type="entry name" value="GST_superfamily"/>
</dbReference>
<dbReference type="PANTHER" id="PTHR11571:SF153">
    <property type="entry name" value="GLUTATHIONE S-TRANSFERASE"/>
    <property type="match status" value="1"/>
</dbReference>
<dbReference type="EMBL" id="CADEPM010000006">
    <property type="protein sequence ID" value="CAB3407446.1"/>
    <property type="molecule type" value="Genomic_DNA"/>
</dbReference>
<dbReference type="InterPro" id="IPR036249">
    <property type="entry name" value="Thioredoxin-like_sf"/>
</dbReference>
<evidence type="ECO:0000259" key="1">
    <source>
        <dbReference type="PROSITE" id="PS50404"/>
    </source>
</evidence>
<dbReference type="InterPro" id="IPR004045">
    <property type="entry name" value="Glutathione_S-Trfase_N"/>
</dbReference>